<feature type="transmembrane region" description="Helical" evidence="1">
    <location>
        <begin position="72"/>
        <end position="90"/>
    </location>
</feature>
<keyword evidence="1" id="KW-0812">Transmembrane</keyword>
<reference evidence="2 3" key="1">
    <citation type="submission" date="2007-05" db="EMBL/GenBank/DDBJ databases">
        <title>Complete sequence of Geobacter uraniireducens Rf4.</title>
        <authorList>
            <consortium name="US DOE Joint Genome Institute"/>
            <person name="Copeland A."/>
            <person name="Lucas S."/>
            <person name="Lapidus A."/>
            <person name="Barry K."/>
            <person name="Detter J.C."/>
            <person name="Glavina del Rio T."/>
            <person name="Hammon N."/>
            <person name="Israni S."/>
            <person name="Dalin E."/>
            <person name="Tice H."/>
            <person name="Pitluck S."/>
            <person name="Chertkov O."/>
            <person name="Brettin T."/>
            <person name="Bruce D."/>
            <person name="Han C."/>
            <person name="Schmutz J."/>
            <person name="Larimer F."/>
            <person name="Land M."/>
            <person name="Hauser L."/>
            <person name="Kyrpides N."/>
            <person name="Mikhailova N."/>
            <person name="Shelobolina E."/>
            <person name="Aklujkar M."/>
            <person name="Lovley D."/>
            <person name="Richardson P."/>
        </authorList>
    </citation>
    <scope>NUCLEOTIDE SEQUENCE [LARGE SCALE GENOMIC DNA]</scope>
    <source>
        <strain evidence="2 3">Rf4</strain>
    </source>
</reference>
<evidence type="ECO:0000313" key="2">
    <source>
        <dbReference type="EMBL" id="ABQ26612.1"/>
    </source>
</evidence>
<protein>
    <submittedName>
        <fullName evidence="2">Uncharacterized protein</fullName>
    </submittedName>
</protein>
<proteinExistence type="predicted"/>
<accession>A5G494</accession>
<gene>
    <name evidence="2" type="ordered locus">Gura_2433</name>
</gene>
<dbReference type="AlphaFoldDB" id="A5G494"/>
<feature type="transmembrane region" description="Helical" evidence="1">
    <location>
        <begin position="110"/>
        <end position="131"/>
    </location>
</feature>
<dbReference type="EMBL" id="CP000698">
    <property type="protein sequence ID" value="ABQ26612.1"/>
    <property type="molecule type" value="Genomic_DNA"/>
</dbReference>
<organism evidence="2 3">
    <name type="scientific">Geotalea uraniireducens (strain Rf4)</name>
    <name type="common">Geobacter uraniireducens</name>
    <dbReference type="NCBI Taxonomy" id="351605"/>
    <lineage>
        <taxon>Bacteria</taxon>
        <taxon>Pseudomonadati</taxon>
        <taxon>Thermodesulfobacteriota</taxon>
        <taxon>Desulfuromonadia</taxon>
        <taxon>Geobacterales</taxon>
        <taxon>Geobacteraceae</taxon>
        <taxon>Geotalea</taxon>
    </lineage>
</organism>
<evidence type="ECO:0000313" key="3">
    <source>
        <dbReference type="Proteomes" id="UP000006695"/>
    </source>
</evidence>
<evidence type="ECO:0000256" key="1">
    <source>
        <dbReference type="SAM" id="Phobius"/>
    </source>
</evidence>
<dbReference type="Proteomes" id="UP000006695">
    <property type="component" value="Chromosome"/>
</dbReference>
<feature type="transmembrane region" description="Helical" evidence="1">
    <location>
        <begin position="39"/>
        <end position="60"/>
    </location>
</feature>
<sequence>MRSLLANTFWLLLPILVFNVIFARYLPSAYKTDQFWKDIPGWISLAENILRIAVMILPLVMRFSISTLSQRVGLWLYLVGIVLYFASWWVQIAFPESAWSTSAAGFLAPAYTPVVWLAGIALIGDTLTISAMPYSSRIYLVLSGLFLIFHNLHAWLVYARNS</sequence>
<keyword evidence="1" id="KW-1133">Transmembrane helix</keyword>
<dbReference type="HOGENOM" id="CLU_1607793_0_0_7"/>
<keyword evidence="1" id="KW-0472">Membrane</keyword>
<keyword evidence="3" id="KW-1185">Reference proteome</keyword>
<dbReference type="STRING" id="351605.Gura_2433"/>
<name>A5G494_GEOUR</name>
<feature type="transmembrane region" description="Helical" evidence="1">
    <location>
        <begin position="138"/>
        <end position="158"/>
    </location>
</feature>
<dbReference type="KEGG" id="gur:Gura_2433"/>